<keyword evidence="1" id="KW-0464">Manganese</keyword>
<dbReference type="PANTHER" id="PTHR15749">
    <property type="entry name" value="FANCONI-ASSOCIATED NUCLEASE 1"/>
    <property type="match status" value="1"/>
</dbReference>
<keyword evidence="1" id="KW-0234">DNA repair</keyword>
<gene>
    <name evidence="3" type="ORF">THAPSDRAFT_8732</name>
</gene>
<dbReference type="GO" id="GO:0004528">
    <property type="term" value="F:phosphodiesterase I activity"/>
    <property type="evidence" value="ECO:0007669"/>
    <property type="project" value="UniProtKB-EC"/>
</dbReference>
<dbReference type="InterPro" id="IPR033315">
    <property type="entry name" value="Fan1-like"/>
</dbReference>
<dbReference type="GO" id="GO:0070336">
    <property type="term" value="F:flap-structured DNA binding"/>
    <property type="evidence" value="ECO:0000318"/>
    <property type="project" value="GO_Central"/>
</dbReference>
<keyword evidence="1" id="KW-0227">DNA damage</keyword>
<keyword evidence="1" id="KW-0540">Nuclease</keyword>
<dbReference type="EMBL" id="DS999415">
    <property type="protein sequence ID" value="EED87115.1"/>
    <property type="molecule type" value="Genomic_DNA"/>
</dbReference>
<dbReference type="STRING" id="35128.B8LBV9"/>
<feature type="region of interest" description="Disordered" evidence="2">
    <location>
        <begin position="182"/>
        <end position="212"/>
    </location>
</feature>
<dbReference type="eggNOG" id="ENOG502SIXW">
    <property type="taxonomic scope" value="Eukaryota"/>
</dbReference>
<sequence length="1555" mass="175211">MSARKRKGMGSCPPNAPLIWARDGDHENAAEHPAYLLPSPPGDHTSSHVEEECVWIKWASNGTTAFIPKSRISSELSSRRRRGRDGSDSMPENTASAGSANAREEGSEIDTEQNIKPTVKKKKKLSLSMKQRLQWREHNDHQRQNSNSKLQRKSPPEQLLHEHHVSNNVGSSLELDNIKQSSLRHSQKANDKAKYSSKIGLQQSTSDTSPEATVETLASTVVDAMSEEKTDGNQFHVDTAKNTAVEVIEIGDDDNEEEKKEDIDSTRRHEPLKAQHFFPPDELDAFAETKQAPSLQTKQHQTQSRSETSPSTLPDHSYSNKSSAYIQHIAEACTLIMTDARWRTCDNKRPCQCNVKSYDGEKKCIGKALLSWEDGDDLSAVKAFMSLYDEGGRGGKDNGDGRNDEEEPDQVATNDHSSLLKSDETTKSTETVNGGSGSLADEVFERSMHLYSRMFHRKGPWFDLTDLYIRYYAPKTKRQSAIEDQVGVAVDRSDVETFTSCNEPVASDSTNAVMADTREKAKNFFTPKSTRKDSKQSNTKKRYAEQLRRHREALKCFFTDVIRLLSMGLVRTFQSEYECGSVAGNVTSRYSGGVQRGTLLLSDERREVLRRLGGGKSPKAMAPRSDRSEQTTNEILLQMQSQQTVFSAYAFSDGNPKQQMLLPVRKHVDLVLLNKLGAKIASLSEEGTMFKSGKSDMGEVSRMINSAWSDVHQAVNPSSDGSNNGIVTTLRLREAPLMTLRRCLRIFLCAGGGPGSMRGNGRNGWLSVNTASTDLWHTVDYPGLLSRLGLTSFEFKHCYQQLHEDEERECASLVRVFRRFCDFQLWEKGAELRSFVDEMAEAHELERTTWRRQQRALEASSSKTGDELEEMNVFKEPSVSDRFALLTEDGRNAFIQAVIAQCLHDATSSLGRIDTDSVAIKVFRLVESDIIYLQNAVAEDDEDDGFTSDAERLICAVAIICHRILQCRLDHKSQSLSSLLHRPWLRHFSFDAILVYAIWDCIPVFERKGLNSMAVMLLTTILFGSTNHGQYGEEKDGMSRLLEISESVAHPSVQCLLPRRNRGKAFERLVIDISHVDRLLKKKNNAAKPNSKAKNDGKEVNEREIQPIQRLVYSILRSTSKAGSISFCSLRNLARRLKVPLVSTMKNVQNDEMTLLNIRLENENESNQNQNSYSDWTPKTDFAVANALSTGEEAMPCQRCTFVGYDDAEEEKSLNVEQLAMEYYFHGRLPKQDKTDTSLSTEKGYYVGWHCEGGHVRALYRILCMQDLLRYCSCETLFLTPFQASPHDLHVGYSKSFDADTNSYTPIRGFYERRRDVIESFFSRLSDLDSQGVSDLVHDAVKHRVQQHESDWHVMKDVLLQKDISELRTLSMIAAGIGGGALATIFRCLCFDYRLYSGGLPDLLLVRARFVQQLNGNETDSIIVDLGDWIGESFSKENAEEKNVLKRINMLIDRDDEFLGCSKNADGSKLSQRGKTDRGQALTSEPSVTLPAKLEMKHEDKDVTVDCMFVEVKSSNDRLDSRQEDWLNILDGCTNARMCKFEATKKHNNDKTKKK</sequence>
<feature type="region of interest" description="Disordered" evidence="2">
    <location>
        <begin position="389"/>
        <end position="438"/>
    </location>
</feature>
<comment type="similarity">
    <text evidence="1">Belongs to the FAN1 family.</text>
</comment>
<dbReference type="GO" id="GO:0036297">
    <property type="term" value="P:interstrand cross-link repair"/>
    <property type="evidence" value="ECO:0000318"/>
    <property type="project" value="GO_Central"/>
</dbReference>
<feature type="region of interest" description="Disordered" evidence="2">
    <location>
        <begin position="521"/>
        <end position="543"/>
    </location>
</feature>
<feature type="compositionally biased region" description="Polar residues" evidence="2">
    <location>
        <begin position="199"/>
        <end position="212"/>
    </location>
</feature>
<dbReference type="OMA" id="HRKGPWF"/>
<feature type="region of interest" description="Disordered" evidence="2">
    <location>
        <begin position="70"/>
        <end position="157"/>
    </location>
</feature>
<dbReference type="EC" id="3.1.4.1" evidence="1"/>
<reference evidence="3 4" key="1">
    <citation type="journal article" date="2004" name="Science">
        <title>The genome of the diatom Thalassiosira pseudonana: ecology, evolution, and metabolism.</title>
        <authorList>
            <person name="Armbrust E.V."/>
            <person name="Berges J.A."/>
            <person name="Bowler C."/>
            <person name="Green B.R."/>
            <person name="Martinez D."/>
            <person name="Putnam N.H."/>
            <person name="Zhou S."/>
            <person name="Allen A.E."/>
            <person name="Apt K.E."/>
            <person name="Bechner M."/>
            <person name="Brzezinski M.A."/>
            <person name="Chaal B.K."/>
            <person name="Chiovitti A."/>
            <person name="Davis A.K."/>
            <person name="Demarest M.S."/>
            <person name="Detter J.C."/>
            <person name="Glavina T."/>
            <person name="Goodstein D."/>
            <person name="Hadi M.Z."/>
            <person name="Hellsten U."/>
            <person name="Hildebrand M."/>
            <person name="Jenkins B.D."/>
            <person name="Jurka J."/>
            <person name="Kapitonov V.V."/>
            <person name="Kroger N."/>
            <person name="Lau W.W."/>
            <person name="Lane T.W."/>
            <person name="Larimer F.W."/>
            <person name="Lippmeier J.C."/>
            <person name="Lucas S."/>
            <person name="Medina M."/>
            <person name="Montsant A."/>
            <person name="Obornik M."/>
            <person name="Parker M.S."/>
            <person name="Palenik B."/>
            <person name="Pazour G.J."/>
            <person name="Richardson P.M."/>
            <person name="Rynearson T.A."/>
            <person name="Saito M.A."/>
            <person name="Schwartz D.C."/>
            <person name="Thamatrakoln K."/>
            <person name="Valentin K."/>
            <person name="Vardi A."/>
            <person name="Wilkerson F.P."/>
            <person name="Rokhsar D.S."/>
        </authorList>
    </citation>
    <scope>NUCLEOTIDE SEQUENCE [LARGE SCALE GENOMIC DNA]</scope>
    <source>
        <strain evidence="3 4">CCMP1335</strain>
    </source>
</reference>
<dbReference type="PANTHER" id="PTHR15749:SF4">
    <property type="entry name" value="FANCONI-ASSOCIATED NUCLEASE 1"/>
    <property type="match status" value="1"/>
</dbReference>
<evidence type="ECO:0000313" key="3">
    <source>
        <dbReference type="EMBL" id="EED87115.1"/>
    </source>
</evidence>
<comment type="function">
    <text evidence="1">Nuclease required for the repair of DNA interstrand cross-links (ICL). Acts as a 5'-3' exonuclease that anchors at a cut end of DNA and cleaves DNA successively at every third nucleotide, allowing to excise an ICL from one strand through flanking incisions.</text>
</comment>
<dbReference type="InParanoid" id="B8LBV9"/>
<dbReference type="RefSeq" id="XP_002296419.1">
    <property type="nucleotide sequence ID" value="XM_002296383.1"/>
</dbReference>
<dbReference type="GO" id="GO:0005634">
    <property type="term" value="C:nucleus"/>
    <property type="evidence" value="ECO:0000318"/>
    <property type="project" value="GO_Central"/>
</dbReference>
<dbReference type="Proteomes" id="UP000001449">
    <property type="component" value="Chromosome 11"/>
</dbReference>
<comment type="cofactor">
    <cofactor evidence="1">
        <name>Mg(2+)</name>
        <dbReference type="ChEBI" id="CHEBI:18420"/>
    </cofactor>
    <cofactor evidence="1">
        <name>Mn(2+)</name>
        <dbReference type="ChEBI" id="CHEBI:29035"/>
    </cofactor>
</comment>
<comment type="subcellular location">
    <subcellularLocation>
        <location evidence="1">Nucleus</location>
    </subcellularLocation>
</comment>
<reference evidence="3 4" key="2">
    <citation type="journal article" date="2008" name="Nature">
        <title>The Phaeodactylum genome reveals the evolutionary history of diatom genomes.</title>
        <authorList>
            <person name="Bowler C."/>
            <person name="Allen A.E."/>
            <person name="Badger J.H."/>
            <person name="Grimwood J."/>
            <person name="Jabbari K."/>
            <person name="Kuo A."/>
            <person name="Maheswari U."/>
            <person name="Martens C."/>
            <person name="Maumus F."/>
            <person name="Otillar R.P."/>
            <person name="Rayko E."/>
            <person name="Salamov A."/>
            <person name="Vandepoele K."/>
            <person name="Beszteri B."/>
            <person name="Gruber A."/>
            <person name="Heijde M."/>
            <person name="Katinka M."/>
            <person name="Mock T."/>
            <person name="Valentin K."/>
            <person name="Verret F."/>
            <person name="Berges J.A."/>
            <person name="Brownlee C."/>
            <person name="Cadoret J.P."/>
            <person name="Chiovitti A."/>
            <person name="Choi C.J."/>
            <person name="Coesel S."/>
            <person name="De Martino A."/>
            <person name="Detter J.C."/>
            <person name="Durkin C."/>
            <person name="Falciatore A."/>
            <person name="Fournet J."/>
            <person name="Haruta M."/>
            <person name="Huysman M.J."/>
            <person name="Jenkins B.D."/>
            <person name="Jiroutova K."/>
            <person name="Jorgensen R.E."/>
            <person name="Joubert Y."/>
            <person name="Kaplan A."/>
            <person name="Kroger N."/>
            <person name="Kroth P.G."/>
            <person name="La Roche J."/>
            <person name="Lindquist E."/>
            <person name="Lommer M."/>
            <person name="Martin-Jezequel V."/>
            <person name="Lopez P.J."/>
            <person name="Lucas S."/>
            <person name="Mangogna M."/>
            <person name="McGinnis K."/>
            <person name="Medlin L.K."/>
            <person name="Montsant A."/>
            <person name="Oudot-Le Secq M.P."/>
            <person name="Napoli C."/>
            <person name="Obornik M."/>
            <person name="Parker M.S."/>
            <person name="Petit J.L."/>
            <person name="Porcel B.M."/>
            <person name="Poulsen N."/>
            <person name="Robison M."/>
            <person name="Rychlewski L."/>
            <person name="Rynearson T.A."/>
            <person name="Schmutz J."/>
            <person name="Shapiro H."/>
            <person name="Siaut M."/>
            <person name="Stanley M."/>
            <person name="Sussman M.R."/>
            <person name="Taylor A.R."/>
            <person name="Vardi A."/>
            <person name="von Dassow P."/>
            <person name="Vyverman W."/>
            <person name="Willis A."/>
            <person name="Wyrwicz L.S."/>
            <person name="Rokhsar D.S."/>
            <person name="Weissenbach J."/>
            <person name="Armbrust E.V."/>
            <person name="Green B.R."/>
            <person name="Van de Peer Y."/>
            <person name="Grigoriev I.V."/>
        </authorList>
    </citation>
    <scope>NUCLEOTIDE SEQUENCE [LARGE SCALE GENOMIC DNA]</scope>
    <source>
        <strain evidence="3 4">CCMP1335</strain>
    </source>
</reference>
<dbReference type="GO" id="GO:0008409">
    <property type="term" value="F:5'-3' exonuclease activity"/>
    <property type="evidence" value="ECO:0000318"/>
    <property type="project" value="GO_Central"/>
</dbReference>
<keyword evidence="4" id="KW-1185">Reference proteome</keyword>
<proteinExistence type="inferred from homology"/>
<feature type="compositionally biased region" description="Basic and acidic residues" evidence="2">
    <location>
        <begin position="257"/>
        <end position="273"/>
    </location>
</feature>
<keyword evidence="1" id="KW-0479">Metal-binding</keyword>
<dbReference type="HOGENOM" id="CLU_246208_0_0_1"/>
<organism evidence="3 4">
    <name type="scientific">Thalassiosira pseudonana</name>
    <name type="common">Marine diatom</name>
    <name type="synonym">Cyclotella nana</name>
    <dbReference type="NCBI Taxonomy" id="35128"/>
    <lineage>
        <taxon>Eukaryota</taxon>
        <taxon>Sar</taxon>
        <taxon>Stramenopiles</taxon>
        <taxon>Ochrophyta</taxon>
        <taxon>Bacillariophyta</taxon>
        <taxon>Coscinodiscophyceae</taxon>
        <taxon>Thalassiosirophycidae</taxon>
        <taxon>Thalassiosirales</taxon>
        <taxon>Thalassiosiraceae</taxon>
        <taxon>Thalassiosira</taxon>
    </lineage>
</organism>
<feature type="compositionally biased region" description="Polar residues" evidence="2">
    <location>
        <begin position="90"/>
        <end position="99"/>
    </location>
</feature>
<feature type="region of interest" description="Disordered" evidence="2">
    <location>
        <begin position="249"/>
        <end position="276"/>
    </location>
</feature>
<evidence type="ECO:0000313" key="4">
    <source>
        <dbReference type="Proteomes" id="UP000001449"/>
    </source>
</evidence>
<feature type="compositionally biased region" description="Polar residues" evidence="2">
    <location>
        <begin position="411"/>
        <end position="420"/>
    </location>
</feature>
<dbReference type="GO" id="GO:0017108">
    <property type="term" value="F:5'-flap endonuclease activity"/>
    <property type="evidence" value="ECO:0000318"/>
    <property type="project" value="GO_Central"/>
</dbReference>
<dbReference type="KEGG" id="tps:THAPSDRAFT_8732"/>
<evidence type="ECO:0000256" key="1">
    <source>
        <dbReference type="RuleBase" id="RU365033"/>
    </source>
</evidence>
<feature type="region of interest" description="Disordered" evidence="2">
    <location>
        <begin position="291"/>
        <end position="319"/>
    </location>
</feature>
<feature type="compositionally biased region" description="Basic and acidic residues" evidence="2">
    <location>
        <begin position="390"/>
        <end position="402"/>
    </location>
</feature>
<dbReference type="GeneID" id="7448305"/>
<feature type="region of interest" description="Disordered" evidence="2">
    <location>
        <begin position="1"/>
        <end position="25"/>
    </location>
</feature>
<protein>
    <recommendedName>
        <fullName evidence="1">Fanconi-associated nuclease</fullName>
        <ecNumber evidence="1">3.1.4.1</ecNumber>
    </recommendedName>
</protein>
<evidence type="ECO:0000256" key="2">
    <source>
        <dbReference type="SAM" id="MobiDB-lite"/>
    </source>
</evidence>
<dbReference type="PaxDb" id="35128-Thaps8732"/>
<comment type="catalytic activity">
    <reaction evidence="1">
        <text>Hydrolytically removes 5'-nucleotides successively from the 3'-hydroxy termini of 3'-hydroxy-terminated oligonucleotides.</text>
        <dbReference type="EC" id="3.1.4.1"/>
    </reaction>
</comment>
<feature type="compositionally biased region" description="Basic and acidic residues" evidence="2">
    <location>
        <begin position="134"/>
        <end position="143"/>
    </location>
</feature>
<keyword evidence="1" id="KW-0460">Magnesium</keyword>
<accession>B8LBV9</accession>
<name>B8LBV9_THAPS</name>
<keyword evidence="1" id="KW-0539">Nucleus</keyword>
<keyword evidence="1" id="KW-0378">Hydrolase</keyword>
<dbReference type="GO" id="GO:0046872">
    <property type="term" value="F:metal ion binding"/>
    <property type="evidence" value="ECO:0007669"/>
    <property type="project" value="UniProtKB-KW"/>
</dbReference>